<feature type="non-terminal residue" evidence="1">
    <location>
        <position position="1"/>
    </location>
</feature>
<evidence type="ECO:0000313" key="1">
    <source>
        <dbReference type="EMBL" id="OLP74806.1"/>
    </source>
</evidence>
<reference evidence="1 2" key="1">
    <citation type="submission" date="2016-02" db="EMBL/GenBank/DDBJ databases">
        <title>Genome analysis of coral dinoflagellate symbionts highlights evolutionary adaptations to a symbiotic lifestyle.</title>
        <authorList>
            <person name="Aranda M."/>
            <person name="Li Y."/>
            <person name="Liew Y.J."/>
            <person name="Baumgarten S."/>
            <person name="Simakov O."/>
            <person name="Wilson M."/>
            <person name="Piel J."/>
            <person name="Ashoor H."/>
            <person name="Bougouffa S."/>
            <person name="Bajic V.B."/>
            <person name="Ryu T."/>
            <person name="Ravasi T."/>
            <person name="Bayer T."/>
            <person name="Micklem G."/>
            <person name="Kim H."/>
            <person name="Bhak J."/>
            <person name="Lajeunesse T.C."/>
            <person name="Voolstra C.R."/>
        </authorList>
    </citation>
    <scope>NUCLEOTIDE SEQUENCE [LARGE SCALE GENOMIC DNA]</scope>
    <source>
        <strain evidence="1 2">CCMP2467</strain>
    </source>
</reference>
<evidence type="ECO:0000313" key="2">
    <source>
        <dbReference type="Proteomes" id="UP000186817"/>
    </source>
</evidence>
<comment type="caution">
    <text evidence="1">The sequence shown here is derived from an EMBL/GenBank/DDBJ whole genome shotgun (WGS) entry which is preliminary data.</text>
</comment>
<feature type="non-terminal residue" evidence="1">
    <location>
        <position position="60"/>
    </location>
</feature>
<proteinExistence type="predicted"/>
<name>A0A1Q9BVW9_SYMMI</name>
<dbReference type="EMBL" id="LSRX01003185">
    <property type="protein sequence ID" value="OLP74806.1"/>
    <property type="molecule type" value="Genomic_DNA"/>
</dbReference>
<accession>A0A1Q9BVW9</accession>
<dbReference type="Proteomes" id="UP000186817">
    <property type="component" value="Unassembled WGS sequence"/>
</dbReference>
<sequence>ALAAEEGDLRPSLQKKLWAQVLNSASARAESLLLPLGDCFEKSELIARVEETVARNLPPK</sequence>
<gene>
    <name evidence="1" type="ORF">AK812_SmicGene45550</name>
</gene>
<protein>
    <submittedName>
        <fullName evidence="1">Uncharacterized protein</fullName>
    </submittedName>
</protein>
<organism evidence="1 2">
    <name type="scientific">Symbiodinium microadriaticum</name>
    <name type="common">Dinoflagellate</name>
    <name type="synonym">Zooxanthella microadriatica</name>
    <dbReference type="NCBI Taxonomy" id="2951"/>
    <lineage>
        <taxon>Eukaryota</taxon>
        <taxon>Sar</taxon>
        <taxon>Alveolata</taxon>
        <taxon>Dinophyceae</taxon>
        <taxon>Suessiales</taxon>
        <taxon>Symbiodiniaceae</taxon>
        <taxon>Symbiodinium</taxon>
    </lineage>
</organism>
<keyword evidence="2" id="KW-1185">Reference proteome</keyword>
<dbReference type="AlphaFoldDB" id="A0A1Q9BVW9"/>